<dbReference type="InParanoid" id="I7MFZ4"/>
<feature type="domain" description="EGF-like" evidence="2">
    <location>
        <begin position="765"/>
        <end position="797"/>
    </location>
</feature>
<dbReference type="PANTHER" id="PTHR15332:SF175">
    <property type="entry name" value="PROPROTEIN CONVERTASE SUBTILISIN_KEXIN TYPE 5-LIKE"/>
    <property type="match status" value="1"/>
</dbReference>
<keyword evidence="4" id="KW-1185">Reference proteome</keyword>
<evidence type="ECO:0000313" key="3">
    <source>
        <dbReference type="EMBL" id="EAS00823.2"/>
    </source>
</evidence>
<reference evidence="4" key="1">
    <citation type="journal article" date="2006" name="PLoS Biol.">
        <title>Macronuclear genome sequence of the ciliate Tetrahymena thermophila, a model eukaryote.</title>
        <authorList>
            <person name="Eisen J.A."/>
            <person name="Coyne R.S."/>
            <person name="Wu M."/>
            <person name="Wu D."/>
            <person name="Thiagarajan M."/>
            <person name="Wortman J.R."/>
            <person name="Badger J.H."/>
            <person name="Ren Q."/>
            <person name="Amedeo P."/>
            <person name="Jones K.M."/>
            <person name="Tallon L.J."/>
            <person name="Delcher A.L."/>
            <person name="Salzberg S.L."/>
            <person name="Silva J.C."/>
            <person name="Haas B.J."/>
            <person name="Majoros W.H."/>
            <person name="Farzad M."/>
            <person name="Carlton J.M."/>
            <person name="Smith R.K. Jr."/>
            <person name="Garg J."/>
            <person name="Pearlman R.E."/>
            <person name="Karrer K.M."/>
            <person name="Sun L."/>
            <person name="Manning G."/>
            <person name="Elde N.C."/>
            <person name="Turkewitz A.P."/>
            <person name="Asai D.J."/>
            <person name="Wilkes D.E."/>
            <person name="Wang Y."/>
            <person name="Cai H."/>
            <person name="Collins K."/>
            <person name="Stewart B.A."/>
            <person name="Lee S.R."/>
            <person name="Wilamowska K."/>
            <person name="Weinberg Z."/>
            <person name="Ruzzo W.L."/>
            <person name="Wloga D."/>
            <person name="Gaertig J."/>
            <person name="Frankel J."/>
            <person name="Tsao C.-C."/>
            <person name="Gorovsky M.A."/>
            <person name="Keeling P.J."/>
            <person name="Waller R.F."/>
            <person name="Patron N.J."/>
            <person name="Cherry J.M."/>
            <person name="Stover N.A."/>
            <person name="Krieger C.J."/>
            <person name="del Toro C."/>
            <person name="Ryder H.F."/>
            <person name="Williamson S.C."/>
            <person name="Barbeau R.A."/>
            <person name="Hamilton E.P."/>
            <person name="Orias E."/>
        </authorList>
    </citation>
    <scope>NUCLEOTIDE SEQUENCE [LARGE SCALE GENOMIC DNA]</scope>
    <source>
        <strain evidence="4">SB210</strain>
    </source>
</reference>
<dbReference type="SMART" id="SM01411">
    <property type="entry name" value="Ephrin_rec_like"/>
    <property type="match status" value="5"/>
</dbReference>
<dbReference type="SUPFAM" id="SSF57184">
    <property type="entry name" value="Growth factor receptor domain"/>
    <property type="match status" value="5"/>
</dbReference>
<dbReference type="EMBL" id="GG662608">
    <property type="protein sequence ID" value="EAS00823.2"/>
    <property type="molecule type" value="Genomic_DNA"/>
</dbReference>
<sequence length="1119" mass="126486">MTETCQSAKFFYFLTILNLILTVTADPDILPIQVDGNVYQIQEQSAIVYKKLPEDKWRYSTYDLSGSITQTYILNGFQDLAQSLYFIEQNNFLNFYTQNNLNFQIIDLTKLTSQKPDYLQINSVILNSQCTQVNMIRKYGSYYFYICSNPKIFFYEQSIAQLQASKASQSYSQLDMTQDYIMLYPYVLCYKGNIFTKFVSLPYTIYKLIDLNYDLFLLDYSTFCIANLAVDTQTFSCKYSYFVGSDKTNLILTKVFESNRKQLIFTRILDKKSSLYIKYEVFDVTNLQMINRGFSSFEDNTNSQTIIQYQNIMYPSKGYVWNIAYAPQTNSVIGYEKTVTQNHEYLLVNEPFYNLNFQQGYTIFLNKDKSANYLLDIRDAMNFNCVSGQHIQLDFTCSNSNCPSFSYLDNSKNKCYCDSNAVYSPQANSCTCSYGFTQSADSKSCICQTGYYVSQGQCLKCNAGCLTCNGPLSTNCLTCQTGKYLFQDNSCLTCDQSGQIQQGSQCICKSNYYQNGNQCSQCSSSCKTCNGPNLNNCLTCIDGLYLHPDNSCQSCDTNGYFIQGQKCVLCSANCQTCDGSSYNNCLTCKTGLYLFENKSCNNCDTNNRYFIDGINCKQCNSQCQSCKGNQPTDCLTCPSGKYMFADNSCNKCDTLNKFYIDGLKCLQCNPQCYNCQGPLPTNCLTCPAGKYLFIDKSCSNCDTLNGFFIKDNLCIKCHPQCSNCLGSLHTNCTSCPKDKYLFPDNSCQFCNILNGYFISGIKCLKCNAQCSNCQGPLETDCLTCPKGKYLFADNSCQNCNTKNGFFISGMKCLKCNALCQSCKGPLPTDCLTCPLGKYLQSDRSCQDCDTFNGYFIDGMKCIKCFGKCSSCSGPLPNDCLTCPVGKFLLPDYSCQYCNTQDGFFIRNTKCIPCNPGCKTCKGPLITDCLTCPDQKYLFTDNTCRTCLTSKGYFKKNIQCLPCDKACQTCFGENKNQCLSCNENSQLFQNLCEQQYDTYHSNYFNDQKIKQTSQQFQTGIQVSFASTIISSILLTTISSSSFSLVANGLNSQKVSFHILIDTKLPAQIYKVLIQFKSQFPSMQYKYLNAYESILDQSDTQFQDSRYKLVNLSFNILQKIK</sequence>
<name>I7MFZ4_TETTS</name>
<dbReference type="KEGG" id="tet:TTHERM_00309920"/>
<feature type="chain" id="PRO_5003712436" description="EGF-like domain-containing protein" evidence="1">
    <location>
        <begin position="26"/>
        <end position="1119"/>
    </location>
</feature>
<evidence type="ECO:0000256" key="1">
    <source>
        <dbReference type="SAM" id="SignalP"/>
    </source>
</evidence>
<dbReference type="InterPro" id="IPR000742">
    <property type="entry name" value="EGF"/>
</dbReference>
<dbReference type="InterPro" id="IPR006212">
    <property type="entry name" value="Furin_repeat"/>
</dbReference>
<dbReference type="OrthoDB" id="10035969at2759"/>
<feature type="domain" description="EGF-like" evidence="2">
    <location>
        <begin position="716"/>
        <end position="748"/>
    </location>
</feature>
<proteinExistence type="predicted"/>
<keyword evidence="1" id="KW-0732">Signal</keyword>
<dbReference type="Proteomes" id="UP000009168">
    <property type="component" value="Unassembled WGS sequence"/>
</dbReference>
<accession>I7MFZ4</accession>
<dbReference type="GeneID" id="7838984"/>
<feature type="domain" description="EGF-like" evidence="2">
    <location>
        <begin position="870"/>
        <end position="911"/>
    </location>
</feature>
<dbReference type="PANTHER" id="PTHR15332">
    <property type="entry name" value="PROPROTEIN CONVERTASE SUBTILISIN_KEXIN TYPE 5-LIKE"/>
    <property type="match status" value="1"/>
</dbReference>
<gene>
    <name evidence="3" type="ORF">TTHERM_00309920</name>
</gene>
<feature type="domain" description="EGF-like" evidence="2">
    <location>
        <begin position="521"/>
        <end position="553"/>
    </location>
</feature>
<dbReference type="RefSeq" id="XP_001021068.2">
    <property type="nucleotide sequence ID" value="XM_001021068.2"/>
</dbReference>
<protein>
    <recommendedName>
        <fullName evidence="2">EGF-like domain-containing protein</fullName>
    </recommendedName>
</protein>
<feature type="domain" description="EGF-like" evidence="2">
    <location>
        <begin position="961"/>
        <end position="992"/>
    </location>
</feature>
<dbReference type="SMART" id="SM00181">
    <property type="entry name" value="EGF"/>
    <property type="match status" value="7"/>
</dbReference>
<dbReference type="SMART" id="SM00261">
    <property type="entry name" value="FU"/>
    <property type="match status" value="11"/>
</dbReference>
<organism evidence="3 4">
    <name type="scientific">Tetrahymena thermophila (strain SB210)</name>
    <dbReference type="NCBI Taxonomy" id="312017"/>
    <lineage>
        <taxon>Eukaryota</taxon>
        <taxon>Sar</taxon>
        <taxon>Alveolata</taxon>
        <taxon>Ciliophora</taxon>
        <taxon>Intramacronucleata</taxon>
        <taxon>Oligohymenophorea</taxon>
        <taxon>Hymenostomatida</taxon>
        <taxon>Tetrahymenina</taxon>
        <taxon>Tetrahymenidae</taxon>
        <taxon>Tetrahymena</taxon>
    </lineage>
</organism>
<feature type="domain" description="EGF-like" evidence="2">
    <location>
        <begin position="460"/>
        <end position="492"/>
    </location>
</feature>
<evidence type="ECO:0000259" key="2">
    <source>
        <dbReference type="SMART" id="SM00181"/>
    </source>
</evidence>
<dbReference type="eggNOG" id="KOG3525">
    <property type="taxonomic scope" value="Eukaryota"/>
</dbReference>
<feature type="domain" description="EGF-like" evidence="2">
    <location>
        <begin position="814"/>
        <end position="846"/>
    </location>
</feature>
<evidence type="ECO:0000313" key="4">
    <source>
        <dbReference type="Proteomes" id="UP000009168"/>
    </source>
</evidence>
<dbReference type="AlphaFoldDB" id="I7MFZ4"/>
<dbReference type="CDD" id="cd00064">
    <property type="entry name" value="FU"/>
    <property type="match status" value="7"/>
</dbReference>
<dbReference type="InterPro" id="IPR009030">
    <property type="entry name" value="Growth_fac_rcpt_cys_sf"/>
</dbReference>
<dbReference type="Gene3D" id="2.10.220.10">
    <property type="entry name" value="Hormone Receptor, Insulin-like Growth Factor Receptor 1, Chain A, domain 2"/>
    <property type="match status" value="6"/>
</dbReference>
<feature type="signal peptide" evidence="1">
    <location>
        <begin position="1"/>
        <end position="25"/>
    </location>
</feature>